<dbReference type="Proteomes" id="UP000194841">
    <property type="component" value="Unassembled WGS sequence"/>
</dbReference>
<dbReference type="NCBIfam" id="TIGR02523">
    <property type="entry name" value="type_IV_pilV"/>
    <property type="match status" value="1"/>
</dbReference>
<evidence type="ECO:0000313" key="4">
    <source>
        <dbReference type="Proteomes" id="UP000194841"/>
    </source>
</evidence>
<dbReference type="Pfam" id="PF07963">
    <property type="entry name" value="N_methyl"/>
    <property type="match status" value="1"/>
</dbReference>
<protein>
    <submittedName>
        <fullName evidence="3">Type IV pilus modification protein PilV</fullName>
    </submittedName>
</protein>
<gene>
    <name evidence="3" type="ORF">B1199_03835</name>
</gene>
<keyword evidence="1" id="KW-0472">Membrane</keyword>
<name>A0A244CUW3_PSEDV</name>
<comment type="caution">
    <text evidence="3">The sequence shown here is derived from an EMBL/GenBank/DDBJ whole genome shotgun (WGS) entry which is preliminary data.</text>
</comment>
<dbReference type="InterPro" id="IPR013362">
    <property type="entry name" value="Pilus_4_PilV"/>
</dbReference>
<dbReference type="Pfam" id="PF22150">
    <property type="entry name" value="Tt1218-like"/>
    <property type="match status" value="1"/>
</dbReference>
<dbReference type="InterPro" id="IPR012902">
    <property type="entry name" value="N_methyl_site"/>
</dbReference>
<dbReference type="RefSeq" id="WP_086742802.1">
    <property type="nucleotide sequence ID" value="NZ_MWPV01000001.1"/>
</dbReference>
<dbReference type="EMBL" id="MWPV01000001">
    <property type="protein sequence ID" value="OUL59410.1"/>
    <property type="molecule type" value="Genomic_DNA"/>
</dbReference>
<feature type="transmembrane region" description="Helical" evidence="1">
    <location>
        <begin position="12"/>
        <end position="32"/>
    </location>
</feature>
<accession>A0A244CUW3</accession>
<dbReference type="InterPro" id="IPR054402">
    <property type="entry name" value="Tt1218-like_dom"/>
</dbReference>
<dbReference type="OrthoDB" id="5741561at2"/>
<feature type="domain" description="Type IV pilin Tt1218-like" evidence="2">
    <location>
        <begin position="31"/>
        <end position="102"/>
    </location>
</feature>
<evidence type="ECO:0000256" key="1">
    <source>
        <dbReference type="SAM" id="Phobius"/>
    </source>
</evidence>
<reference evidence="3 4" key="1">
    <citation type="submission" date="2017-02" db="EMBL/GenBank/DDBJ databases">
        <title>Pseudoalteromonas ulvae TC14 Genome.</title>
        <authorList>
            <person name="Molmeret M."/>
        </authorList>
    </citation>
    <scope>NUCLEOTIDE SEQUENCE [LARGE SCALE GENOMIC DNA]</scope>
    <source>
        <strain evidence="3">TC14</strain>
    </source>
</reference>
<evidence type="ECO:0000259" key="2">
    <source>
        <dbReference type="Pfam" id="PF22150"/>
    </source>
</evidence>
<dbReference type="AlphaFoldDB" id="A0A244CUW3"/>
<keyword evidence="1" id="KW-1133">Transmembrane helix</keyword>
<keyword evidence="1" id="KW-0812">Transmembrane</keyword>
<keyword evidence="4" id="KW-1185">Reference proteome</keyword>
<sequence length="182" mass="19377">MNNHTHQGGFTLLEVLIAFIVLTIGLLGTVALQAKAKQASYDSVQRAAALALANDIVQRVRTNDSPSAATDYDVNFGSTSTSTAASCFNARCTAAQMAAFDISEWIKATQARERTGALSDAFVCIDPTDNADGTVSLQIIVSWQGRQKISQSSANKAITCGTGDNRRMVVMNTDINLRDGTL</sequence>
<evidence type="ECO:0000313" key="3">
    <source>
        <dbReference type="EMBL" id="OUL59410.1"/>
    </source>
</evidence>
<proteinExistence type="predicted"/>
<organism evidence="3 4">
    <name type="scientific">Pseudoalteromonas ulvae</name>
    <dbReference type="NCBI Taxonomy" id="107327"/>
    <lineage>
        <taxon>Bacteria</taxon>
        <taxon>Pseudomonadati</taxon>
        <taxon>Pseudomonadota</taxon>
        <taxon>Gammaproteobacteria</taxon>
        <taxon>Alteromonadales</taxon>
        <taxon>Pseudoalteromonadaceae</taxon>
        <taxon>Pseudoalteromonas</taxon>
    </lineage>
</organism>